<evidence type="ECO:0000256" key="5">
    <source>
        <dbReference type="ARBA" id="ARBA00022837"/>
    </source>
</evidence>
<dbReference type="PROSITE" id="PS50057">
    <property type="entry name" value="FERM_3"/>
    <property type="match status" value="1"/>
</dbReference>
<dbReference type="GO" id="GO:0035556">
    <property type="term" value="P:intracellular signal transduction"/>
    <property type="evidence" value="ECO:0007669"/>
    <property type="project" value="TreeGrafter"/>
</dbReference>
<dbReference type="PROSITE" id="PS00107">
    <property type="entry name" value="PROTEIN_KINASE_ATP"/>
    <property type="match status" value="1"/>
</dbReference>
<keyword evidence="6" id="KW-0067">ATP-binding</keyword>
<dbReference type="GO" id="GO:0004715">
    <property type="term" value="F:non-membrane spanning protein tyrosine kinase activity"/>
    <property type="evidence" value="ECO:0007669"/>
    <property type="project" value="UniProtKB-EC"/>
</dbReference>
<dbReference type="Gene3D" id="3.30.505.10">
    <property type="entry name" value="SH2 domain"/>
    <property type="match status" value="2"/>
</dbReference>
<keyword evidence="4" id="KW-0418">Kinase</keyword>
<dbReference type="InterPro" id="IPR036860">
    <property type="entry name" value="SH2_dom_sf"/>
</dbReference>
<dbReference type="InterPro" id="IPR002048">
    <property type="entry name" value="EF_hand_dom"/>
</dbReference>
<dbReference type="GO" id="GO:0005829">
    <property type="term" value="C:cytosol"/>
    <property type="evidence" value="ECO:0007669"/>
    <property type="project" value="TreeGrafter"/>
</dbReference>
<dbReference type="InterPro" id="IPR011992">
    <property type="entry name" value="EF-hand-dom_pair"/>
</dbReference>
<organism evidence="11">
    <name type="scientific">Magallana gigas</name>
    <name type="common">Pacific oyster</name>
    <name type="synonym">Crassostrea gigas</name>
    <dbReference type="NCBI Taxonomy" id="29159"/>
    <lineage>
        <taxon>Eukaryota</taxon>
        <taxon>Metazoa</taxon>
        <taxon>Spiralia</taxon>
        <taxon>Lophotrochozoa</taxon>
        <taxon>Mollusca</taxon>
        <taxon>Bivalvia</taxon>
        <taxon>Autobranchia</taxon>
        <taxon>Pteriomorphia</taxon>
        <taxon>Ostreida</taxon>
        <taxon>Ostreoidea</taxon>
        <taxon>Ostreidae</taxon>
        <taxon>Magallana</taxon>
    </lineage>
</organism>
<dbReference type="GO" id="GO:0005524">
    <property type="term" value="F:ATP binding"/>
    <property type="evidence" value="ECO:0007669"/>
    <property type="project" value="UniProtKB-UniRule"/>
</dbReference>
<dbReference type="PROSITE" id="PS50011">
    <property type="entry name" value="PROTEIN_KINASE_DOM"/>
    <property type="match status" value="2"/>
</dbReference>
<dbReference type="InterPro" id="IPR000980">
    <property type="entry name" value="SH2"/>
</dbReference>
<dbReference type="FunCoup" id="K1R7D2">
    <property type="interactions" value="553"/>
</dbReference>
<dbReference type="InterPro" id="IPR000719">
    <property type="entry name" value="Prot_kinase_dom"/>
</dbReference>
<dbReference type="Pfam" id="PF18377">
    <property type="entry name" value="FERM_F2"/>
    <property type="match status" value="1"/>
</dbReference>
<dbReference type="InterPro" id="IPR041046">
    <property type="entry name" value="FERM_F2"/>
</dbReference>
<dbReference type="GO" id="GO:0007259">
    <property type="term" value="P:cell surface receptor signaling pathway via JAK-STAT"/>
    <property type="evidence" value="ECO:0007669"/>
    <property type="project" value="TreeGrafter"/>
</dbReference>
<dbReference type="Pfam" id="PF07714">
    <property type="entry name" value="PK_Tyr_Ser-Thr"/>
    <property type="match status" value="2"/>
</dbReference>
<dbReference type="Gene3D" id="1.10.510.10">
    <property type="entry name" value="Transferase(Phosphotransferase) domain 1"/>
    <property type="match status" value="2"/>
</dbReference>
<evidence type="ECO:0000256" key="9">
    <source>
        <dbReference type="ARBA" id="ARBA00023137"/>
    </source>
</evidence>
<keyword evidence="3" id="KW-0547">Nucleotide-binding</keyword>
<dbReference type="FunFam" id="1.10.510.10:FF:001512">
    <property type="entry name" value="Receptor tyrosine-protein kinase erbB-2"/>
    <property type="match status" value="1"/>
</dbReference>
<evidence type="ECO:0000256" key="6">
    <source>
        <dbReference type="ARBA" id="ARBA00022840"/>
    </source>
</evidence>
<keyword evidence="11" id="KW-0675">Receptor</keyword>
<evidence type="ECO:0000313" key="11">
    <source>
        <dbReference type="EMBL" id="EKC41693.1"/>
    </source>
</evidence>
<dbReference type="SUPFAM" id="SSF56112">
    <property type="entry name" value="Protein kinase-like (PK-like)"/>
    <property type="match status" value="2"/>
</dbReference>
<dbReference type="GO" id="GO:0005509">
    <property type="term" value="F:calcium ion binding"/>
    <property type="evidence" value="ECO:0007669"/>
    <property type="project" value="InterPro"/>
</dbReference>
<dbReference type="InParanoid" id="K1R7D2"/>
<protein>
    <submittedName>
        <fullName evidence="11">Ephrin type-A receptor 2</fullName>
    </submittedName>
</protein>
<dbReference type="SUPFAM" id="SSF47473">
    <property type="entry name" value="EF-hand"/>
    <property type="match status" value="1"/>
</dbReference>
<evidence type="ECO:0000256" key="1">
    <source>
        <dbReference type="ARBA" id="ARBA00004308"/>
    </source>
</evidence>
<comment type="subcellular location">
    <subcellularLocation>
        <location evidence="1">Endomembrane system</location>
    </subcellularLocation>
</comment>
<dbReference type="GO" id="GO:0005126">
    <property type="term" value="F:cytokine receptor binding"/>
    <property type="evidence" value="ECO:0007669"/>
    <property type="project" value="TreeGrafter"/>
</dbReference>
<dbReference type="GO" id="GO:0012505">
    <property type="term" value="C:endomembrane system"/>
    <property type="evidence" value="ECO:0007669"/>
    <property type="project" value="UniProtKB-SubCell"/>
</dbReference>
<dbReference type="InterPro" id="IPR018247">
    <property type="entry name" value="EF_Hand_1_Ca_BS"/>
</dbReference>
<dbReference type="CDD" id="cd00051">
    <property type="entry name" value="EFh"/>
    <property type="match status" value="1"/>
</dbReference>
<dbReference type="GO" id="GO:0048468">
    <property type="term" value="P:cell development"/>
    <property type="evidence" value="ECO:0007669"/>
    <property type="project" value="UniProtKB-ARBA"/>
</dbReference>
<evidence type="ECO:0000256" key="4">
    <source>
        <dbReference type="ARBA" id="ARBA00022777"/>
    </source>
</evidence>
<keyword evidence="8" id="KW-0472">Membrane</keyword>
<dbReference type="SUPFAM" id="SSF55550">
    <property type="entry name" value="SH2 domain"/>
    <property type="match status" value="2"/>
</dbReference>
<dbReference type="InterPro" id="IPR051286">
    <property type="entry name" value="JAK"/>
</dbReference>
<dbReference type="InterPro" id="IPR008266">
    <property type="entry name" value="Tyr_kinase_AS"/>
</dbReference>
<dbReference type="GO" id="GO:0019221">
    <property type="term" value="P:cytokine-mediated signaling pathway"/>
    <property type="evidence" value="ECO:0007669"/>
    <property type="project" value="TreeGrafter"/>
</dbReference>
<gene>
    <name evidence="11" type="ORF">CGI_10028439</name>
</gene>
<dbReference type="GO" id="GO:0030182">
    <property type="term" value="P:neuron differentiation"/>
    <property type="evidence" value="ECO:0007669"/>
    <property type="project" value="UniProtKB-ARBA"/>
</dbReference>
<dbReference type="EMBL" id="JH816866">
    <property type="protein sequence ID" value="EKC41693.1"/>
    <property type="molecule type" value="Genomic_DNA"/>
</dbReference>
<dbReference type="InterPro" id="IPR000299">
    <property type="entry name" value="FERM_domain"/>
</dbReference>
<evidence type="ECO:0000256" key="2">
    <source>
        <dbReference type="ARBA" id="ARBA00022679"/>
    </source>
</evidence>
<dbReference type="PANTHER" id="PTHR45807">
    <property type="entry name" value="TYROSINE-PROTEIN KINASE HOPSCOTCH"/>
    <property type="match status" value="1"/>
</dbReference>
<dbReference type="InterPro" id="IPR011009">
    <property type="entry name" value="Kinase-like_dom_sf"/>
</dbReference>
<keyword evidence="5" id="KW-0106">Calcium</keyword>
<dbReference type="PROSITE" id="PS00018">
    <property type="entry name" value="EF_HAND_1"/>
    <property type="match status" value="2"/>
</dbReference>
<dbReference type="PANTHER" id="PTHR45807:SF7">
    <property type="entry name" value="TYROSINE-PROTEIN KINASE HOPSCOTCH"/>
    <property type="match status" value="1"/>
</dbReference>
<evidence type="ECO:0000256" key="7">
    <source>
        <dbReference type="ARBA" id="ARBA00022999"/>
    </source>
</evidence>
<dbReference type="PROSITE" id="PS50222">
    <property type="entry name" value="EF_HAND_2"/>
    <property type="match status" value="1"/>
</dbReference>
<name>K1R7D2_MAGGI</name>
<dbReference type="GO" id="GO:0050793">
    <property type="term" value="P:regulation of developmental process"/>
    <property type="evidence" value="ECO:0007669"/>
    <property type="project" value="UniProtKB-ARBA"/>
</dbReference>
<comment type="catalytic activity">
    <reaction evidence="10">
        <text>L-tyrosyl-[protein] + ATP = O-phospho-L-tyrosyl-[protein] + ADP + H(+)</text>
        <dbReference type="Rhea" id="RHEA:10596"/>
        <dbReference type="Rhea" id="RHEA-COMP:10136"/>
        <dbReference type="Rhea" id="RHEA-COMP:20101"/>
        <dbReference type="ChEBI" id="CHEBI:15378"/>
        <dbReference type="ChEBI" id="CHEBI:30616"/>
        <dbReference type="ChEBI" id="CHEBI:46858"/>
        <dbReference type="ChEBI" id="CHEBI:61978"/>
        <dbReference type="ChEBI" id="CHEBI:456216"/>
        <dbReference type="EC" id="2.7.10.2"/>
    </reaction>
</comment>
<dbReference type="InterPro" id="IPR001245">
    <property type="entry name" value="Ser-Thr/Tyr_kinase_cat_dom"/>
</dbReference>
<dbReference type="Pfam" id="PF21990">
    <property type="entry name" value="SH2_1"/>
    <property type="match status" value="2"/>
</dbReference>
<dbReference type="Gene3D" id="1.10.238.10">
    <property type="entry name" value="EF-hand"/>
    <property type="match status" value="1"/>
</dbReference>
<keyword evidence="9" id="KW-0829">Tyrosine-protein kinase</keyword>
<dbReference type="InterPro" id="IPR017441">
    <property type="entry name" value="Protein_kinase_ATP_BS"/>
</dbReference>
<proteinExistence type="predicted"/>
<sequence length="1335" mass="153808">MGPAAVQLFGLASIDKKQIPKMLWVNPCITIEELKRHILNSPTAGGKNTFFLRIRYVPRRKFLHNLPALGPEILKYLYLQCKDDFVKSRLSDIYEQDIKNEAKARGYAVLSIVIASKMEEKDCQDILNKQKLEAFLPSHLVVRLWRGYQLRKNMKTKTEEFLAQHSNTKVEELLMGYIKDVLNEVQSYGVERYEAKKVSGSLRPVQITLDVQQHEENGNTQYKGLFIDNEFFSSIDDFRSIHITPNHADQKKLSWNVHLDRSNGCPEVLRFDSKTVAESFVSGVNGYYRLITDYYMNLSQQMELPSLQEINRLKCHGPIDTSTAVRKLKTKYLSDEYYILKQSMQVFDQLAILFCYGGQTRKRLIDKKENMYCLEGENEEEFKDINCLIKYMAETRNLLPKHPIKVKPQQGKPRENSDYYMNLSQQMELPSLQEINRLKCHGPIDTSTAVRKLKTKDLSDEYYILKQSMQVFDQLAILFCYGGQTRKRLIDKKENMYCLEGENEEEFKDINCLIKYMAETRNLLPKRPIKVKPQQEPVDVLRKLFVEEIIPDDDEEAAMNNQRRKPYIILPEEIKIKELIERGTFTEVFVCDLESGTLHAAKRLRQTSNDQMFRCYEHFQHAVQQLIRMEDPKFFVRVHGLVLSTPPMLVMEKAQYGSLASFFRRRQTSQPIKPFHLLNAASQVAQGMLFLNEHQLVHGNLCCRNLLVFRYEIDDILVKIGDPGMVSLMNSLDLSLPQNRSRLLFLAPELYPDYRKCDSKMTPQSDVFAFGTTLWEMFAHGQNPVETRKLKNLSNLEILQTPAHTRLDPPRSLDEATEWKRKVLDLMSLCWKPVEDRPAPNLLLRDLRAQVADYDSSQRGHGYSSIRREFEDDIQDQCRDGNAVPDLISSTQESQPLRPMLSPTLPPVNAAFIPPAPFMSTPSRASLNTESLSNKAGGVYNRSLPELPLDFKYIISSRRLQIQEKQLGSGHYGVVKEGMLFASQDDRSNPQKIAAKELKGDFQNVIDSEEFKEEAVLMSKLEHDNVVKFLGISDNMLILEYVEKGALNMYLRKFRKQNTYLPVWRLMKMISDVAQGMAYLASMRVIHCDLAGRNVLLTDKLVAKITDFGLAKILQKDKDYYTRSTGKELPLMWCSPESIANRKFTTKGDIWSYGILMWEVFTHAKPPVLCSNFSKEGFKKLEEGKRLKRPTHCPELVYQFMEKCWKFKPEERPDFNEACQSCRMLANIIFAVCFVVYGVAGKPPSKGNDVQIPCNFDAYDMNGDGDISLEEFLGATAGFTKMDPKTLYGRLDKNGDQAIDIEEFTHADPSLKGVGILDHCLRRRCWAICIDIHVG</sequence>
<keyword evidence="7" id="KW-0727">SH2 domain</keyword>
<reference evidence="11" key="1">
    <citation type="journal article" date="2012" name="Nature">
        <title>The oyster genome reveals stress adaptation and complexity of shell formation.</title>
        <authorList>
            <person name="Zhang G."/>
            <person name="Fang X."/>
            <person name="Guo X."/>
            <person name="Li L."/>
            <person name="Luo R."/>
            <person name="Xu F."/>
            <person name="Yang P."/>
            <person name="Zhang L."/>
            <person name="Wang X."/>
            <person name="Qi H."/>
            <person name="Xiong Z."/>
            <person name="Que H."/>
            <person name="Xie Y."/>
            <person name="Holland P.W."/>
            <person name="Paps J."/>
            <person name="Zhu Y."/>
            <person name="Wu F."/>
            <person name="Chen Y."/>
            <person name="Wang J."/>
            <person name="Peng C."/>
            <person name="Meng J."/>
            <person name="Yang L."/>
            <person name="Liu J."/>
            <person name="Wen B."/>
            <person name="Zhang N."/>
            <person name="Huang Z."/>
            <person name="Zhu Q."/>
            <person name="Feng Y."/>
            <person name="Mount A."/>
            <person name="Hedgecock D."/>
            <person name="Xu Z."/>
            <person name="Liu Y."/>
            <person name="Domazet-Loso T."/>
            <person name="Du Y."/>
            <person name="Sun X."/>
            <person name="Zhang S."/>
            <person name="Liu B."/>
            <person name="Cheng P."/>
            <person name="Jiang X."/>
            <person name="Li J."/>
            <person name="Fan D."/>
            <person name="Wang W."/>
            <person name="Fu W."/>
            <person name="Wang T."/>
            <person name="Wang B."/>
            <person name="Zhang J."/>
            <person name="Peng Z."/>
            <person name="Li Y."/>
            <person name="Li N."/>
            <person name="Wang J."/>
            <person name="Chen M."/>
            <person name="He Y."/>
            <person name="Tan F."/>
            <person name="Song X."/>
            <person name="Zheng Q."/>
            <person name="Huang R."/>
            <person name="Yang H."/>
            <person name="Du X."/>
            <person name="Chen L."/>
            <person name="Yang M."/>
            <person name="Gaffney P.M."/>
            <person name="Wang S."/>
            <person name="Luo L."/>
            <person name="She Z."/>
            <person name="Ming Y."/>
            <person name="Huang W."/>
            <person name="Zhang S."/>
            <person name="Huang B."/>
            <person name="Zhang Y."/>
            <person name="Qu T."/>
            <person name="Ni P."/>
            <person name="Miao G."/>
            <person name="Wang J."/>
            <person name="Wang Q."/>
            <person name="Steinberg C.E."/>
            <person name="Wang H."/>
            <person name="Li N."/>
            <person name="Qian L."/>
            <person name="Zhang G."/>
            <person name="Li Y."/>
            <person name="Yang H."/>
            <person name="Liu X."/>
            <person name="Wang J."/>
            <person name="Yin Y."/>
            <person name="Wang J."/>
        </authorList>
    </citation>
    <scope>NUCLEOTIDE SEQUENCE [LARGE SCALE GENOMIC DNA]</scope>
    <source>
        <strain evidence="11">05x7-T-G4-1.051#20</strain>
    </source>
</reference>
<dbReference type="PRINTS" id="PR00109">
    <property type="entry name" value="TYRKINASE"/>
</dbReference>
<dbReference type="HOGENOM" id="CLU_258787_0_0_1"/>
<evidence type="ECO:0000256" key="10">
    <source>
        <dbReference type="ARBA" id="ARBA00051245"/>
    </source>
</evidence>
<evidence type="ECO:0000256" key="8">
    <source>
        <dbReference type="ARBA" id="ARBA00023136"/>
    </source>
</evidence>
<dbReference type="PROSITE" id="PS00109">
    <property type="entry name" value="PROTEIN_KINASE_TYR"/>
    <property type="match status" value="1"/>
</dbReference>
<accession>K1R7D2</accession>
<evidence type="ECO:0000256" key="3">
    <source>
        <dbReference type="ARBA" id="ARBA00022741"/>
    </source>
</evidence>
<dbReference type="CDD" id="cd00192">
    <property type="entry name" value="PTKc"/>
    <property type="match status" value="1"/>
</dbReference>
<keyword evidence="2" id="KW-0808">Transferase</keyword>